<evidence type="ECO:0000256" key="2">
    <source>
        <dbReference type="SAM" id="SignalP"/>
    </source>
</evidence>
<evidence type="ECO:0000313" key="3">
    <source>
        <dbReference type="EMBL" id="KAI0498919.1"/>
    </source>
</evidence>
<accession>A0A8T3ARI6</accession>
<feature type="chain" id="PRO_5035849894" description="Transmembrane protein" evidence="2">
    <location>
        <begin position="32"/>
        <end position="79"/>
    </location>
</feature>
<keyword evidence="2" id="KW-0732">Signal</keyword>
<evidence type="ECO:0008006" key="5">
    <source>
        <dbReference type="Google" id="ProtNLM"/>
    </source>
</evidence>
<protein>
    <recommendedName>
        <fullName evidence="5">Transmembrane protein</fullName>
    </recommendedName>
</protein>
<sequence>MSASKMASVLLLVSFLVLLMASGGGLRPVEAARVFREDLQVITRRLEFVFESKLKGPQLESGTSGCHHGPGGGNGTCPP</sequence>
<dbReference type="AlphaFoldDB" id="A0A8T3ARI6"/>
<dbReference type="EMBL" id="JAGYWB010000014">
    <property type="protein sequence ID" value="KAI0498919.1"/>
    <property type="molecule type" value="Genomic_DNA"/>
</dbReference>
<feature type="compositionally biased region" description="Gly residues" evidence="1">
    <location>
        <begin position="68"/>
        <end position="79"/>
    </location>
</feature>
<keyword evidence="4" id="KW-1185">Reference proteome</keyword>
<comment type="caution">
    <text evidence="3">The sequence shown here is derived from an EMBL/GenBank/DDBJ whole genome shotgun (WGS) entry which is preliminary data.</text>
</comment>
<evidence type="ECO:0000256" key="1">
    <source>
        <dbReference type="SAM" id="MobiDB-lite"/>
    </source>
</evidence>
<dbReference type="Proteomes" id="UP000829196">
    <property type="component" value="Unassembled WGS sequence"/>
</dbReference>
<proteinExistence type="predicted"/>
<feature type="region of interest" description="Disordered" evidence="1">
    <location>
        <begin position="57"/>
        <end position="79"/>
    </location>
</feature>
<name>A0A8T3ARI6_DENNO</name>
<evidence type="ECO:0000313" key="4">
    <source>
        <dbReference type="Proteomes" id="UP000829196"/>
    </source>
</evidence>
<reference evidence="3" key="1">
    <citation type="journal article" date="2022" name="Front. Genet.">
        <title>Chromosome-Scale Assembly of the Dendrobium nobile Genome Provides Insights Into the Molecular Mechanism of the Biosynthesis of the Medicinal Active Ingredient of Dendrobium.</title>
        <authorList>
            <person name="Xu Q."/>
            <person name="Niu S.-C."/>
            <person name="Li K.-L."/>
            <person name="Zheng P.-J."/>
            <person name="Zhang X.-J."/>
            <person name="Jia Y."/>
            <person name="Liu Y."/>
            <person name="Niu Y.-X."/>
            <person name="Yu L.-H."/>
            <person name="Chen D.-F."/>
            <person name="Zhang G.-Q."/>
        </authorList>
    </citation>
    <scope>NUCLEOTIDE SEQUENCE</scope>
    <source>
        <tissue evidence="3">Leaf</tissue>
    </source>
</reference>
<gene>
    <name evidence="3" type="ORF">KFK09_019817</name>
</gene>
<organism evidence="3 4">
    <name type="scientific">Dendrobium nobile</name>
    <name type="common">Orchid</name>
    <dbReference type="NCBI Taxonomy" id="94219"/>
    <lineage>
        <taxon>Eukaryota</taxon>
        <taxon>Viridiplantae</taxon>
        <taxon>Streptophyta</taxon>
        <taxon>Embryophyta</taxon>
        <taxon>Tracheophyta</taxon>
        <taxon>Spermatophyta</taxon>
        <taxon>Magnoliopsida</taxon>
        <taxon>Liliopsida</taxon>
        <taxon>Asparagales</taxon>
        <taxon>Orchidaceae</taxon>
        <taxon>Epidendroideae</taxon>
        <taxon>Malaxideae</taxon>
        <taxon>Dendrobiinae</taxon>
        <taxon>Dendrobium</taxon>
    </lineage>
</organism>
<feature type="signal peptide" evidence="2">
    <location>
        <begin position="1"/>
        <end position="31"/>
    </location>
</feature>